<dbReference type="RefSeq" id="WP_116007862.1">
    <property type="nucleotide sequence ID" value="NZ_QUOU01000001.1"/>
</dbReference>
<organism evidence="1 2">
    <name type="scientific">Thalassotalea euphylliae</name>
    <dbReference type="NCBI Taxonomy" id="1655234"/>
    <lineage>
        <taxon>Bacteria</taxon>
        <taxon>Pseudomonadati</taxon>
        <taxon>Pseudomonadota</taxon>
        <taxon>Gammaproteobacteria</taxon>
        <taxon>Alteromonadales</taxon>
        <taxon>Colwelliaceae</taxon>
        <taxon>Thalassotalea</taxon>
    </lineage>
</organism>
<proteinExistence type="predicted"/>
<reference evidence="1 2" key="1">
    <citation type="submission" date="2018-08" db="EMBL/GenBank/DDBJ databases">
        <title>Thalassotalea euphylliae genome.</title>
        <authorList>
            <person name="Summers S."/>
            <person name="Rice S.A."/>
            <person name="Freckelton M.L."/>
            <person name="Nedved B.T."/>
            <person name="Hadfield M.G."/>
        </authorList>
    </citation>
    <scope>NUCLEOTIDE SEQUENCE [LARGE SCALE GENOMIC DNA]</scope>
    <source>
        <strain evidence="1 2">H1</strain>
    </source>
</reference>
<dbReference type="OrthoDB" id="7061360at2"/>
<evidence type="ECO:0000313" key="2">
    <source>
        <dbReference type="Proteomes" id="UP000256478"/>
    </source>
</evidence>
<comment type="caution">
    <text evidence="1">The sequence shown here is derived from an EMBL/GenBank/DDBJ whole genome shotgun (WGS) entry which is preliminary data.</text>
</comment>
<dbReference type="AlphaFoldDB" id="A0A3E0TRZ4"/>
<accession>A0A3E0TRZ4</accession>
<gene>
    <name evidence="1" type="ORF">DXX93_09305</name>
</gene>
<dbReference type="InterPro" id="IPR021879">
    <property type="entry name" value="VC2046_fam"/>
</dbReference>
<name>A0A3E0TRZ4_9GAMM</name>
<dbReference type="Pfam" id="PF11993">
    <property type="entry name" value="VC2046"/>
    <property type="match status" value="1"/>
</dbReference>
<evidence type="ECO:0000313" key="1">
    <source>
        <dbReference type="EMBL" id="REL26752.1"/>
    </source>
</evidence>
<sequence>MNASIALLERLYQRLAVKRLIENILLQHEHQLGESLNECVHQARRSDFALLLAMLNDDVRQQSQFLMPKTEQSEKQITDASLRAEFELPKSAELALNNIEQIQQYNQATLVSDNLMASVKLGDALNPKPLSFRDNKHHVPTDVLSNTSIHCQNRVQPTNPQDESSQQASAERLPLNAKGWLKAVQNTLVKTSQPLITEQFA</sequence>
<dbReference type="EMBL" id="QUOU01000001">
    <property type="protein sequence ID" value="REL26752.1"/>
    <property type="molecule type" value="Genomic_DNA"/>
</dbReference>
<dbReference type="Proteomes" id="UP000256478">
    <property type="component" value="Unassembled WGS sequence"/>
</dbReference>
<protein>
    <submittedName>
        <fullName evidence="1">Uncharacterized protein</fullName>
    </submittedName>
</protein>